<dbReference type="EMBL" id="JAUSVS010000009">
    <property type="protein sequence ID" value="MDQ0466104.1"/>
    <property type="molecule type" value="Genomic_DNA"/>
</dbReference>
<dbReference type="InterPro" id="IPR001387">
    <property type="entry name" value="Cro/C1-type_HTH"/>
</dbReference>
<gene>
    <name evidence="2" type="ORF">QO010_003897</name>
</gene>
<organism evidence="2 3">
    <name type="scientific">Caulobacter ginsengisoli</name>
    <dbReference type="NCBI Taxonomy" id="400775"/>
    <lineage>
        <taxon>Bacteria</taxon>
        <taxon>Pseudomonadati</taxon>
        <taxon>Pseudomonadota</taxon>
        <taxon>Alphaproteobacteria</taxon>
        <taxon>Caulobacterales</taxon>
        <taxon>Caulobacteraceae</taxon>
        <taxon>Caulobacter</taxon>
    </lineage>
</organism>
<proteinExistence type="predicted"/>
<dbReference type="Proteomes" id="UP001228905">
    <property type="component" value="Unassembled WGS sequence"/>
</dbReference>
<evidence type="ECO:0000313" key="2">
    <source>
        <dbReference type="EMBL" id="MDQ0466104.1"/>
    </source>
</evidence>
<feature type="domain" description="HTH cro/C1-type" evidence="1">
    <location>
        <begin position="20"/>
        <end position="75"/>
    </location>
</feature>
<evidence type="ECO:0000259" key="1">
    <source>
        <dbReference type="SMART" id="SM00530"/>
    </source>
</evidence>
<name>A0ABU0IVQ9_9CAUL</name>
<keyword evidence="3" id="KW-1185">Reference proteome</keyword>
<sequence>MTEARDSELSTEQSRAIAARVREELARRRISRQRLADDARISISTLEKALSGRRPFTLATTIRLEEALSAPLRIAKSAGVPGAFGLAPEALGSYSRPAVARLEGDYLTLRPSFGERGAVYAYRTEIRWDEASSSLAFRESARLDSAFTQKGAVSLPNQSGHIYMITSELGQFRLAILARPTITGELYGLLTTLQAGVGSQLIPASASIAYVPLARVPNAKFGKINSREPCYAAYRAHIDRINEESYVRFFPE</sequence>
<dbReference type="InterPro" id="IPR010982">
    <property type="entry name" value="Lambda_DNA-bd_dom_sf"/>
</dbReference>
<dbReference type="Gene3D" id="1.10.260.40">
    <property type="entry name" value="lambda repressor-like DNA-binding domains"/>
    <property type="match status" value="1"/>
</dbReference>
<dbReference type="RefSeq" id="WP_307351948.1">
    <property type="nucleotide sequence ID" value="NZ_JAUSVS010000009.1"/>
</dbReference>
<reference evidence="2 3" key="1">
    <citation type="submission" date="2023-07" db="EMBL/GenBank/DDBJ databases">
        <title>Genomic Encyclopedia of Type Strains, Phase IV (KMG-IV): sequencing the most valuable type-strain genomes for metagenomic binning, comparative biology and taxonomic classification.</title>
        <authorList>
            <person name="Goeker M."/>
        </authorList>
    </citation>
    <scope>NUCLEOTIDE SEQUENCE [LARGE SCALE GENOMIC DNA]</scope>
    <source>
        <strain evidence="2 3">DSM 18695</strain>
    </source>
</reference>
<dbReference type="SUPFAM" id="SSF47413">
    <property type="entry name" value="lambda repressor-like DNA-binding domains"/>
    <property type="match status" value="1"/>
</dbReference>
<comment type="caution">
    <text evidence="2">The sequence shown here is derived from an EMBL/GenBank/DDBJ whole genome shotgun (WGS) entry which is preliminary data.</text>
</comment>
<protein>
    <submittedName>
        <fullName evidence="2">Transcriptional regulator with XRE-family HTH domain</fullName>
    </submittedName>
</protein>
<dbReference type="SMART" id="SM00530">
    <property type="entry name" value="HTH_XRE"/>
    <property type="match status" value="1"/>
</dbReference>
<dbReference type="CDD" id="cd00093">
    <property type="entry name" value="HTH_XRE"/>
    <property type="match status" value="1"/>
</dbReference>
<evidence type="ECO:0000313" key="3">
    <source>
        <dbReference type="Proteomes" id="UP001228905"/>
    </source>
</evidence>
<accession>A0ABU0IVQ9</accession>